<comment type="similarity">
    <text evidence="2">Belongs to the UPF0754 family.</text>
</comment>
<dbReference type="Pfam" id="PF04286">
    <property type="entry name" value="DUF445"/>
    <property type="match status" value="1"/>
</dbReference>
<evidence type="ECO:0000256" key="5">
    <source>
        <dbReference type="ARBA" id="ARBA00023136"/>
    </source>
</evidence>
<evidence type="ECO:0000313" key="8">
    <source>
        <dbReference type="Proteomes" id="UP000595917"/>
    </source>
</evidence>
<accession>A0A7T7XKP1</accession>
<evidence type="ECO:0000256" key="1">
    <source>
        <dbReference type="ARBA" id="ARBA00004308"/>
    </source>
</evidence>
<sequence length="468" mass="52610">MTGTILLWVVPPLVGAIIGYVTNAVAIKMLFRPLKEIRVFNIRLPFTPGILPRERHKLAESIGAMVERELLTPEIVRQRLRKEEFRKSLHDSVAMYTEKLISTPIGELSFRVPREGEDETVSGLSDISRFIAILLRDFFASPAFATFIDKIASNAAEHSGGRSVSDMLGPEKAEAFKETIERVIRDGLQRSSAQVSSSLVPVLEKAFPHLADSLFAFLRREEVHSELELHGRIFLNNAILKLSAFQRFFISAAQYDKTLHDRMPEIIDDLIRQLEELSQDPDTRERLIYFTKDTVERLLSAEESSERLAGFLTAVVSSYLDQPVGEIINRWTGGGTVSLGEKILGFARNFADKDMGLKIGQTIDRFLEKHRSASLAGIFSLNHEKKDAIDTFISEKILSVADERTTTILNSINIKAMVVERVDSLDMLSVEQIVLGVMANQLKWINVFGAILGAFIGIFQALFSWIMR</sequence>
<gene>
    <name evidence="7" type="ORF">JFL75_14095</name>
</gene>
<feature type="transmembrane region" description="Helical" evidence="6">
    <location>
        <begin position="444"/>
        <end position="467"/>
    </location>
</feature>
<organism evidence="7 8">
    <name type="scientific">Breznakiella homolactica</name>
    <dbReference type="NCBI Taxonomy" id="2798577"/>
    <lineage>
        <taxon>Bacteria</taxon>
        <taxon>Pseudomonadati</taxon>
        <taxon>Spirochaetota</taxon>
        <taxon>Spirochaetia</taxon>
        <taxon>Spirochaetales</taxon>
        <taxon>Breznakiellaceae</taxon>
        <taxon>Breznakiella</taxon>
    </lineage>
</organism>
<dbReference type="GO" id="GO:0012505">
    <property type="term" value="C:endomembrane system"/>
    <property type="evidence" value="ECO:0007669"/>
    <property type="project" value="UniProtKB-SubCell"/>
</dbReference>
<dbReference type="Proteomes" id="UP000595917">
    <property type="component" value="Chromosome"/>
</dbReference>
<name>A0A7T7XKP1_9SPIR</name>
<keyword evidence="8" id="KW-1185">Reference proteome</keyword>
<dbReference type="RefSeq" id="WP_215625371.1">
    <property type="nucleotide sequence ID" value="NZ_CP067089.2"/>
</dbReference>
<evidence type="ECO:0000256" key="4">
    <source>
        <dbReference type="ARBA" id="ARBA00022989"/>
    </source>
</evidence>
<evidence type="ECO:0000256" key="3">
    <source>
        <dbReference type="ARBA" id="ARBA00022692"/>
    </source>
</evidence>
<dbReference type="PANTHER" id="PTHR35791:SF1">
    <property type="entry name" value="UPF0754 MEMBRANE PROTEIN YHEB"/>
    <property type="match status" value="1"/>
</dbReference>
<comment type="subcellular location">
    <subcellularLocation>
        <location evidence="1">Endomembrane system</location>
    </subcellularLocation>
</comment>
<dbReference type="KEGG" id="bhc:JFL75_14095"/>
<dbReference type="AlphaFoldDB" id="A0A7T7XKP1"/>
<dbReference type="InterPro" id="IPR007383">
    <property type="entry name" value="DUF445"/>
</dbReference>
<evidence type="ECO:0000256" key="6">
    <source>
        <dbReference type="SAM" id="Phobius"/>
    </source>
</evidence>
<proteinExistence type="inferred from homology"/>
<reference evidence="7" key="1">
    <citation type="submission" date="2021-01" db="EMBL/GenBank/DDBJ databases">
        <title>Description of Breznakiella homolactica.</title>
        <authorList>
            <person name="Song Y."/>
            <person name="Brune A."/>
        </authorList>
    </citation>
    <scope>NUCLEOTIDE SEQUENCE</scope>
    <source>
        <strain evidence="7">RmG30</strain>
    </source>
</reference>
<protein>
    <submittedName>
        <fullName evidence="7">DUF445 family protein</fullName>
    </submittedName>
</protein>
<keyword evidence="5 6" id="KW-0472">Membrane</keyword>
<evidence type="ECO:0000256" key="2">
    <source>
        <dbReference type="ARBA" id="ARBA00008053"/>
    </source>
</evidence>
<feature type="transmembrane region" description="Helical" evidence="6">
    <location>
        <begin position="6"/>
        <end position="31"/>
    </location>
</feature>
<keyword evidence="3 6" id="KW-0812">Transmembrane</keyword>
<dbReference type="PANTHER" id="PTHR35791">
    <property type="entry name" value="UPF0754 MEMBRANE PROTEIN YHEB"/>
    <property type="match status" value="1"/>
</dbReference>
<dbReference type="EMBL" id="CP067089">
    <property type="protein sequence ID" value="QQO08065.1"/>
    <property type="molecule type" value="Genomic_DNA"/>
</dbReference>
<keyword evidence="4 6" id="KW-1133">Transmembrane helix</keyword>
<evidence type="ECO:0000313" key="7">
    <source>
        <dbReference type="EMBL" id="QQO08065.1"/>
    </source>
</evidence>